<gene>
    <name evidence="3" type="ORF">BMF94_3336</name>
</gene>
<dbReference type="PROSITE" id="PS50833">
    <property type="entry name" value="BRIX"/>
    <property type="match status" value="1"/>
</dbReference>
<protein>
    <recommendedName>
        <fullName evidence="1">U3 small nucleolar ribonucleoprotein protein IMP4</fullName>
    </recommendedName>
</protein>
<dbReference type="PANTHER" id="PTHR22734">
    <property type="entry name" value="U3 SMALL NUCLEOLAR RIBONUCLEOPROTEIN PROTEIN IMP4"/>
    <property type="match status" value="1"/>
</dbReference>
<organism evidence="3 4">
    <name type="scientific">Rhodotorula taiwanensis</name>
    <dbReference type="NCBI Taxonomy" id="741276"/>
    <lineage>
        <taxon>Eukaryota</taxon>
        <taxon>Fungi</taxon>
        <taxon>Dikarya</taxon>
        <taxon>Basidiomycota</taxon>
        <taxon>Pucciniomycotina</taxon>
        <taxon>Microbotryomycetes</taxon>
        <taxon>Sporidiobolales</taxon>
        <taxon>Sporidiobolaceae</taxon>
        <taxon>Rhodotorula</taxon>
    </lineage>
</organism>
<dbReference type="InterPro" id="IPR044281">
    <property type="entry name" value="IMP4/RPF1"/>
</dbReference>
<dbReference type="GO" id="GO:0005654">
    <property type="term" value="C:nucleoplasm"/>
    <property type="evidence" value="ECO:0007669"/>
    <property type="project" value="UniProtKB-ARBA"/>
</dbReference>
<reference evidence="3 4" key="1">
    <citation type="journal article" date="2018" name="Front. Microbiol.">
        <title>Prospects for Fungal Bioremediation of Acidic Radioactive Waste Sites: Characterization and Genome Sequence of Rhodotorula taiwanensis MD1149.</title>
        <authorList>
            <person name="Tkavc R."/>
            <person name="Matrosova V.Y."/>
            <person name="Grichenko O.E."/>
            <person name="Gostincar C."/>
            <person name="Volpe R.P."/>
            <person name="Klimenkova P."/>
            <person name="Gaidamakova E.K."/>
            <person name="Zhou C.E."/>
            <person name="Stewart B.J."/>
            <person name="Lyman M.G."/>
            <person name="Malfatti S.A."/>
            <person name="Rubinfeld B."/>
            <person name="Courtot M."/>
            <person name="Singh J."/>
            <person name="Dalgard C.L."/>
            <person name="Hamilton T."/>
            <person name="Frey K.G."/>
            <person name="Gunde-Cimerman N."/>
            <person name="Dugan L."/>
            <person name="Daly M.J."/>
        </authorList>
    </citation>
    <scope>NUCLEOTIDE SEQUENCE [LARGE SCALE GENOMIC DNA]</scope>
    <source>
        <strain evidence="3 4">MD1149</strain>
    </source>
</reference>
<proteinExistence type="predicted"/>
<evidence type="ECO:0000313" key="4">
    <source>
        <dbReference type="Proteomes" id="UP000237144"/>
    </source>
</evidence>
<dbReference type="EMBL" id="PJQD01000035">
    <property type="protein sequence ID" value="POY73795.1"/>
    <property type="molecule type" value="Genomic_DNA"/>
</dbReference>
<sequence length="339" mass="38459">MVSSCNVLRCHARRALTLLLPLLLCFLAAAPTSTITRRSLLTLQQIRREARKRREFLYTKSLEQKEQQIWQRKQAVRDLLAKGKQVPRGHGAGERELKMDAAQDAPMTHIDDEYAQAGIEDPRVLITTSRDPSSKLQQFAKVLMASSAAVAQELRLCVPNSTRINRGNYVMNELADACRANQMTDLIVVHEHRGVPDALMLSHFPHGPTVLFTLTGVVLRHSLGGLEGTTISEAYPHLVFEGFGSKLGGRVRDVLKFIFPVPKDDTKRTLTFVNDGDFISFRHHVFVKTSHKEVQLAEVGPRFEMRPYEIRNGTIEQQEADVEWVLRPYMRTGRKRNQL</sequence>
<dbReference type="Pfam" id="PF04427">
    <property type="entry name" value="Brix"/>
    <property type="match status" value="1"/>
</dbReference>
<dbReference type="GO" id="GO:0034457">
    <property type="term" value="C:Mpp10 complex"/>
    <property type="evidence" value="ECO:0007669"/>
    <property type="project" value="UniProtKB-ARBA"/>
</dbReference>
<dbReference type="GO" id="GO:0042134">
    <property type="term" value="F:rRNA primary transcript binding"/>
    <property type="evidence" value="ECO:0007669"/>
    <property type="project" value="InterPro"/>
</dbReference>
<dbReference type="FunFam" id="3.40.50.10480:FF:000001">
    <property type="entry name" value="IMP4, U3 small nucleolar ribonucleoprotein"/>
    <property type="match status" value="1"/>
</dbReference>
<dbReference type="OrthoDB" id="10253204at2759"/>
<dbReference type="AlphaFoldDB" id="A0A2S5BAI9"/>
<dbReference type="SUPFAM" id="SSF52954">
    <property type="entry name" value="Class II aaRS ABD-related"/>
    <property type="match status" value="1"/>
</dbReference>
<keyword evidence="4" id="KW-1185">Reference proteome</keyword>
<dbReference type="SMART" id="SM00879">
    <property type="entry name" value="Brix"/>
    <property type="match status" value="1"/>
</dbReference>
<dbReference type="GO" id="GO:0032040">
    <property type="term" value="C:small-subunit processome"/>
    <property type="evidence" value="ECO:0007669"/>
    <property type="project" value="TreeGrafter"/>
</dbReference>
<dbReference type="InterPro" id="IPR007109">
    <property type="entry name" value="Brix"/>
</dbReference>
<feature type="domain" description="Brix" evidence="2">
    <location>
        <begin position="122"/>
        <end position="316"/>
    </location>
</feature>
<evidence type="ECO:0000313" key="3">
    <source>
        <dbReference type="EMBL" id="POY73795.1"/>
    </source>
</evidence>
<name>A0A2S5BAI9_9BASI</name>
<dbReference type="GO" id="GO:0042274">
    <property type="term" value="P:ribosomal small subunit biogenesis"/>
    <property type="evidence" value="ECO:0007669"/>
    <property type="project" value="UniProtKB-ARBA"/>
</dbReference>
<dbReference type="STRING" id="741276.A0A2S5BAI9"/>
<dbReference type="GO" id="GO:0006364">
    <property type="term" value="P:rRNA processing"/>
    <property type="evidence" value="ECO:0007669"/>
    <property type="project" value="InterPro"/>
</dbReference>
<dbReference type="PANTHER" id="PTHR22734:SF2">
    <property type="entry name" value="U3 SMALL NUCLEOLAR RIBONUCLEOPROTEIN PROTEIN IMP4"/>
    <property type="match status" value="1"/>
</dbReference>
<dbReference type="Gene3D" id="3.40.50.10480">
    <property type="entry name" value="Probable brix-domain ribosomal biogenesis protein"/>
    <property type="match status" value="1"/>
</dbReference>
<dbReference type="GO" id="GO:0030515">
    <property type="term" value="F:snoRNA binding"/>
    <property type="evidence" value="ECO:0007669"/>
    <property type="project" value="TreeGrafter"/>
</dbReference>
<comment type="caution">
    <text evidence="3">The sequence shown here is derived from an EMBL/GenBank/DDBJ whole genome shotgun (WGS) entry which is preliminary data.</text>
</comment>
<evidence type="ECO:0000259" key="2">
    <source>
        <dbReference type="PROSITE" id="PS50833"/>
    </source>
</evidence>
<dbReference type="Proteomes" id="UP000237144">
    <property type="component" value="Unassembled WGS sequence"/>
</dbReference>
<accession>A0A2S5BAI9</accession>
<evidence type="ECO:0000256" key="1">
    <source>
        <dbReference type="ARBA" id="ARBA00040513"/>
    </source>
</evidence>